<sequence>MNHPAPEAATSSQQSKIPSSKANKAVPLSVWLTEPLAGCCPTCENPTGAACAQRIPPGLARQITEAFSARGDLVFIPDAGNAAVLAAAVQAGRRVLALASSHQSAHLAYDTLHITAPTVASLAVLRRGTPGHPSGRADSQQGRARLAIAAPHDSATPVQLTALAETCTRALRPDGVLVICTRQTSGQETAGHVVAHARASGLVYLQHIAAVEATAGDAGLVPRAPVRTQHHPGCACHHPRPGSGRHALIHSDLLVFTKP</sequence>
<evidence type="ECO:0000313" key="2">
    <source>
        <dbReference type="EMBL" id="GGV07653.1"/>
    </source>
</evidence>
<feature type="region of interest" description="Disordered" evidence="1">
    <location>
        <begin position="1"/>
        <end position="21"/>
    </location>
</feature>
<protein>
    <submittedName>
        <fullName evidence="2">Uncharacterized protein</fullName>
    </submittedName>
</protein>
<dbReference type="GeneID" id="97490186"/>
<feature type="compositionally biased region" description="Polar residues" evidence="1">
    <location>
        <begin position="9"/>
        <end position="21"/>
    </location>
</feature>
<gene>
    <name evidence="2" type="ORF">GCM10010502_73390</name>
</gene>
<accession>A0A8H9LUZ1</accession>
<name>A0A8H9LUZ1_KITAU</name>
<dbReference type="RefSeq" id="WP_141763691.1">
    <property type="nucleotide sequence ID" value="NZ_BMUB01000046.1"/>
</dbReference>
<evidence type="ECO:0000256" key="1">
    <source>
        <dbReference type="SAM" id="MobiDB-lite"/>
    </source>
</evidence>
<comment type="caution">
    <text evidence="2">The sequence shown here is derived from an EMBL/GenBank/DDBJ whole genome shotgun (WGS) entry which is preliminary data.</text>
</comment>
<reference evidence="2" key="2">
    <citation type="submission" date="2020-09" db="EMBL/GenBank/DDBJ databases">
        <authorList>
            <person name="Sun Q."/>
            <person name="Ohkuma M."/>
        </authorList>
    </citation>
    <scope>NUCLEOTIDE SEQUENCE</scope>
    <source>
        <strain evidence="2">JCM 4434</strain>
    </source>
</reference>
<dbReference type="Proteomes" id="UP000610124">
    <property type="component" value="Unassembled WGS sequence"/>
</dbReference>
<dbReference type="OrthoDB" id="3866747at2"/>
<evidence type="ECO:0000313" key="3">
    <source>
        <dbReference type="Proteomes" id="UP000610124"/>
    </source>
</evidence>
<dbReference type="AlphaFoldDB" id="A0A8H9LUZ1"/>
<organism evidence="2 3">
    <name type="scientific">Kitasatospora aureofaciens</name>
    <name type="common">Streptomyces aureofaciens</name>
    <dbReference type="NCBI Taxonomy" id="1894"/>
    <lineage>
        <taxon>Bacteria</taxon>
        <taxon>Bacillati</taxon>
        <taxon>Actinomycetota</taxon>
        <taxon>Actinomycetes</taxon>
        <taxon>Kitasatosporales</taxon>
        <taxon>Streptomycetaceae</taxon>
        <taxon>Kitasatospora</taxon>
    </lineage>
</organism>
<reference evidence="2" key="1">
    <citation type="journal article" date="2014" name="Int. J. Syst. Evol. Microbiol.">
        <title>Complete genome sequence of Corynebacterium casei LMG S-19264T (=DSM 44701T), isolated from a smear-ripened cheese.</title>
        <authorList>
            <consortium name="US DOE Joint Genome Institute (JGI-PGF)"/>
            <person name="Walter F."/>
            <person name="Albersmeier A."/>
            <person name="Kalinowski J."/>
            <person name="Ruckert C."/>
        </authorList>
    </citation>
    <scope>NUCLEOTIDE SEQUENCE</scope>
    <source>
        <strain evidence="2">JCM 4434</strain>
    </source>
</reference>
<dbReference type="EMBL" id="BMUB01000046">
    <property type="protein sequence ID" value="GGV07653.1"/>
    <property type="molecule type" value="Genomic_DNA"/>
</dbReference>
<proteinExistence type="predicted"/>